<evidence type="ECO:0000313" key="2">
    <source>
        <dbReference type="Proteomes" id="UP001055072"/>
    </source>
</evidence>
<organism evidence="1 2">
    <name type="scientific">Irpex rosettiformis</name>
    <dbReference type="NCBI Taxonomy" id="378272"/>
    <lineage>
        <taxon>Eukaryota</taxon>
        <taxon>Fungi</taxon>
        <taxon>Dikarya</taxon>
        <taxon>Basidiomycota</taxon>
        <taxon>Agaricomycotina</taxon>
        <taxon>Agaricomycetes</taxon>
        <taxon>Polyporales</taxon>
        <taxon>Irpicaceae</taxon>
        <taxon>Irpex</taxon>
    </lineage>
</organism>
<keyword evidence="2" id="KW-1185">Reference proteome</keyword>
<gene>
    <name evidence="1" type="ORF">BDY19DRAFT_47704</name>
</gene>
<reference evidence="1" key="1">
    <citation type="journal article" date="2021" name="Environ. Microbiol.">
        <title>Gene family expansions and transcriptome signatures uncover fungal adaptations to wood decay.</title>
        <authorList>
            <person name="Hage H."/>
            <person name="Miyauchi S."/>
            <person name="Viragh M."/>
            <person name="Drula E."/>
            <person name="Min B."/>
            <person name="Chaduli D."/>
            <person name="Navarro D."/>
            <person name="Favel A."/>
            <person name="Norest M."/>
            <person name="Lesage-Meessen L."/>
            <person name="Balint B."/>
            <person name="Merenyi Z."/>
            <person name="de Eugenio L."/>
            <person name="Morin E."/>
            <person name="Martinez A.T."/>
            <person name="Baldrian P."/>
            <person name="Stursova M."/>
            <person name="Martinez M.J."/>
            <person name="Novotny C."/>
            <person name="Magnuson J.K."/>
            <person name="Spatafora J.W."/>
            <person name="Maurice S."/>
            <person name="Pangilinan J."/>
            <person name="Andreopoulos W."/>
            <person name="LaButti K."/>
            <person name="Hundley H."/>
            <person name="Na H."/>
            <person name="Kuo A."/>
            <person name="Barry K."/>
            <person name="Lipzen A."/>
            <person name="Henrissat B."/>
            <person name="Riley R."/>
            <person name="Ahrendt S."/>
            <person name="Nagy L.G."/>
            <person name="Grigoriev I.V."/>
            <person name="Martin F."/>
            <person name="Rosso M.N."/>
        </authorList>
    </citation>
    <scope>NUCLEOTIDE SEQUENCE</scope>
    <source>
        <strain evidence="1">CBS 384.51</strain>
    </source>
</reference>
<name>A0ACB8UL53_9APHY</name>
<evidence type="ECO:0000313" key="1">
    <source>
        <dbReference type="EMBL" id="KAI0094862.1"/>
    </source>
</evidence>
<comment type="caution">
    <text evidence="1">The sequence shown here is derived from an EMBL/GenBank/DDBJ whole genome shotgun (WGS) entry which is preliminary data.</text>
</comment>
<protein>
    <submittedName>
        <fullName evidence="1">RTA-like protein</fullName>
    </submittedName>
</protein>
<dbReference type="EMBL" id="MU274900">
    <property type="protein sequence ID" value="KAI0094862.1"/>
    <property type="molecule type" value="Genomic_DNA"/>
</dbReference>
<accession>A0ACB8UL53</accession>
<sequence>MFVVLFGISTLIHTIEALRYRIWWLIPTVLLAGAGEIIGWAGRLWSTYNLPDQTPFMMQIVCTIIAPTPLLAAIFIIFTRLTQTLGTCYSRLSPRWYSRVFLTCDIIALVIQGAGGGIAAGAKTNSAASSGGNIMLAGIVFQLGIMPRPTVQLVNTDKLQRLVAAQLAFVAFATEFFYRFVHNRPILRKRDSVEGLNKTPTWNAKLKLMSLGLAISMGFLIIRSIYRTVELGDGWTGRVLRTQVYFNVFDGAMVLVAIFILNAFHPGFLLFSNAAREGIPVDTEGKN</sequence>
<proteinExistence type="predicted"/>
<dbReference type="Proteomes" id="UP001055072">
    <property type="component" value="Unassembled WGS sequence"/>
</dbReference>